<evidence type="ECO:0008006" key="5">
    <source>
        <dbReference type="Google" id="ProtNLM"/>
    </source>
</evidence>
<gene>
    <name evidence="4" type="ORF">K489DRAFT_52249</name>
</gene>
<dbReference type="RefSeq" id="XP_033457326.1">
    <property type="nucleotide sequence ID" value="XM_033608694.1"/>
</dbReference>
<sequence>MHQDPNRDRDEHRSIVLTPNSPPARTNSSQNGFATAHGQNGSRKEPQTHVASTNVSHNKISTQQAFQSSASSCLTSASQQLHTASPQGISDGELTRQIESCIEELVDRGRQNGLWCYRHASSQPPITSESLTELDMPRIINNPKLRHDVNFDRDLHFRPNLDGSKGKQKMLQADQYWKALEVEFAVYAILQQRRMQSNNEPHWYRTMKLALKRLPNVFVAIRDILKTLVPDQDQRSVTDRLDVAHLVDQVHNGVCDLVDLANWLAKILKNHCAPMRDCLVDAMQKTIIAGATEGREDKLVSGLRSLMTILEAMKLDVANHQIRHMRPLLIEDTINFQRKYNAHRLFAGKIDGPKSKLWLQNEMELMCSTPLDALVSATIRDLLLYSPSNLPSASSFYLDVDRLRTLRSELLNTIYLDLCRQVLKEVLRADLSHQQVGNACNMLQMAIPSIVGSSTKFLDRADYVAVEIVRIVVAVEERQDKNDLTLLGPVEQMLANALRPDSRAHAATSQQVMERLTVKVQTRVRENIRSSALTLQDSMVPAPVASRPTTGFGAVCDPSAALQRPGSNDPDENIVRRLTHILVLHWQVWADILYLLPSSRDSSSSSEDSDGDDSDGMSTIMTSAAASPTLPVAEAVFAPGHKFLPANVVTGDASSPTSEVSMPSPIDLSASSSLSSMTSSDNAIAAASTTNNLVNGATSQPIFSDHDREATTEMDTSSTTLSHNPSTGNASEQFDPTQQPF</sequence>
<dbReference type="Pfam" id="PF05794">
    <property type="entry name" value="Tcp11"/>
    <property type="match status" value="1"/>
</dbReference>
<dbReference type="GO" id="GO:0010737">
    <property type="term" value="P:protein kinase A signaling"/>
    <property type="evidence" value="ECO:0007669"/>
    <property type="project" value="TreeGrafter"/>
</dbReference>
<protein>
    <recommendedName>
        <fullName evidence="5">Tcp11-domain-containing protein</fullName>
    </recommendedName>
</protein>
<keyword evidence="3" id="KW-1185">Reference proteome</keyword>
<reference evidence="4" key="2">
    <citation type="submission" date="2020-04" db="EMBL/GenBank/DDBJ databases">
        <authorList>
            <consortium name="NCBI Genome Project"/>
        </authorList>
    </citation>
    <scope>NUCLEOTIDE SEQUENCE</scope>
    <source>
        <strain evidence="4">CBS 342.82</strain>
    </source>
</reference>
<organism evidence="4">
    <name type="scientific">Dissoconium aciculare CBS 342.82</name>
    <dbReference type="NCBI Taxonomy" id="1314786"/>
    <lineage>
        <taxon>Eukaryota</taxon>
        <taxon>Fungi</taxon>
        <taxon>Dikarya</taxon>
        <taxon>Ascomycota</taxon>
        <taxon>Pezizomycotina</taxon>
        <taxon>Dothideomycetes</taxon>
        <taxon>Dothideomycetidae</taxon>
        <taxon>Mycosphaerellales</taxon>
        <taxon>Dissoconiaceae</taxon>
        <taxon>Dissoconium</taxon>
    </lineage>
</organism>
<dbReference type="GeneID" id="54366494"/>
<evidence type="ECO:0000256" key="1">
    <source>
        <dbReference type="ARBA" id="ARBA00010954"/>
    </source>
</evidence>
<evidence type="ECO:0000313" key="4">
    <source>
        <dbReference type="RefSeq" id="XP_033457326.1"/>
    </source>
</evidence>
<reference evidence="4" key="1">
    <citation type="submission" date="2020-01" db="EMBL/GenBank/DDBJ databases">
        <authorList>
            <consortium name="DOE Joint Genome Institute"/>
            <person name="Haridas S."/>
            <person name="Albert R."/>
            <person name="Binder M."/>
            <person name="Bloem J."/>
            <person name="Labutti K."/>
            <person name="Salamov A."/>
            <person name="Andreopoulos B."/>
            <person name="Baker S.E."/>
            <person name="Barry K."/>
            <person name="Bills G."/>
            <person name="Bluhm B.H."/>
            <person name="Cannon C."/>
            <person name="Castanera R."/>
            <person name="Culley D.E."/>
            <person name="Daum C."/>
            <person name="Ezra D."/>
            <person name="Gonzalez J.B."/>
            <person name="Henrissat B."/>
            <person name="Kuo A."/>
            <person name="Liang C."/>
            <person name="Lipzen A."/>
            <person name="Lutzoni F."/>
            <person name="Magnuson J."/>
            <person name="Mondo S."/>
            <person name="Nolan M."/>
            <person name="Ohm R."/>
            <person name="Pangilinan J."/>
            <person name="Park H.-J."/>
            <person name="Ramirez L."/>
            <person name="Alfaro M."/>
            <person name="Sun H."/>
            <person name="Tritt A."/>
            <person name="Yoshinaga Y."/>
            <person name="Zwiers L.-H."/>
            <person name="Turgeon B.G."/>
            <person name="Goodwin S.B."/>
            <person name="Spatafora J.W."/>
            <person name="Crous P.W."/>
            <person name="Grigoriev I.V."/>
        </authorList>
    </citation>
    <scope>NUCLEOTIDE SEQUENCE</scope>
    <source>
        <strain evidence="4">CBS 342.82</strain>
    </source>
</reference>
<feature type="compositionally biased region" description="Polar residues" evidence="2">
    <location>
        <begin position="17"/>
        <end position="41"/>
    </location>
</feature>
<dbReference type="OrthoDB" id="276323at2759"/>
<evidence type="ECO:0000256" key="2">
    <source>
        <dbReference type="SAM" id="MobiDB-lite"/>
    </source>
</evidence>
<dbReference type="PANTHER" id="PTHR12832:SF11">
    <property type="entry name" value="LD23868P"/>
    <property type="match status" value="1"/>
</dbReference>
<feature type="region of interest" description="Disordered" evidence="2">
    <location>
        <begin position="1"/>
        <end position="51"/>
    </location>
</feature>
<dbReference type="PANTHER" id="PTHR12832">
    <property type="entry name" value="TESTIS-SPECIFIC PROTEIN PBS13 T-COMPLEX 11"/>
    <property type="match status" value="1"/>
</dbReference>
<name>A0A6J3LX10_9PEZI</name>
<reference evidence="4" key="3">
    <citation type="submission" date="2025-08" db="UniProtKB">
        <authorList>
            <consortium name="RefSeq"/>
        </authorList>
    </citation>
    <scope>IDENTIFICATION</scope>
    <source>
        <strain evidence="4">CBS 342.82</strain>
    </source>
</reference>
<feature type="compositionally biased region" description="Basic and acidic residues" evidence="2">
    <location>
        <begin position="1"/>
        <end position="14"/>
    </location>
</feature>
<dbReference type="Proteomes" id="UP000504637">
    <property type="component" value="Unplaced"/>
</dbReference>
<feature type="region of interest" description="Disordered" evidence="2">
    <location>
        <begin position="652"/>
        <end position="675"/>
    </location>
</feature>
<dbReference type="AlphaFoldDB" id="A0A6J3LX10"/>
<feature type="compositionally biased region" description="Polar residues" evidence="2">
    <location>
        <begin position="713"/>
        <end position="741"/>
    </location>
</feature>
<accession>A0A6J3LX10</accession>
<evidence type="ECO:0000313" key="3">
    <source>
        <dbReference type="Proteomes" id="UP000504637"/>
    </source>
</evidence>
<proteinExistence type="inferred from homology"/>
<comment type="similarity">
    <text evidence="1">Belongs to the TCP11 family.</text>
</comment>
<feature type="region of interest" description="Disordered" evidence="2">
    <location>
        <begin position="599"/>
        <end position="619"/>
    </location>
</feature>
<feature type="compositionally biased region" description="Low complexity" evidence="2">
    <location>
        <begin position="661"/>
        <end position="675"/>
    </location>
</feature>
<dbReference type="InterPro" id="IPR008862">
    <property type="entry name" value="Tcp11"/>
</dbReference>
<feature type="region of interest" description="Disordered" evidence="2">
    <location>
        <begin position="694"/>
        <end position="741"/>
    </location>
</feature>